<dbReference type="EMBL" id="LROR01000054">
    <property type="protein sequence ID" value="OBR93206.1"/>
    <property type="molecule type" value="Genomic_DNA"/>
</dbReference>
<proteinExistence type="predicted"/>
<dbReference type="AlphaFoldDB" id="A0A162LDG5"/>
<evidence type="ECO:0000313" key="2">
    <source>
        <dbReference type="EMBL" id="OBR93206.1"/>
    </source>
</evidence>
<gene>
    <name evidence="2" type="ORF">CLCOS_26780</name>
    <name evidence="1" type="ORF">WX73_03008</name>
</gene>
<dbReference type="Proteomes" id="UP000077384">
    <property type="component" value="Unassembled WGS sequence"/>
</dbReference>
<evidence type="ECO:0000313" key="1">
    <source>
        <dbReference type="EMBL" id="OAA94462.1"/>
    </source>
</evidence>
<evidence type="ECO:0008006" key="5">
    <source>
        <dbReference type="Google" id="ProtNLM"/>
    </source>
</evidence>
<accession>A0A162LDG5</accession>
<dbReference type="SUPFAM" id="SSF55331">
    <property type="entry name" value="Tautomerase/MIF"/>
    <property type="match status" value="1"/>
</dbReference>
<dbReference type="Gene3D" id="3.30.429.10">
    <property type="entry name" value="Macrophage Migration Inhibitory Factor"/>
    <property type="match status" value="1"/>
</dbReference>
<dbReference type="EMBL" id="LITQ01000003">
    <property type="protein sequence ID" value="OAA94462.1"/>
    <property type="molecule type" value="Genomic_DNA"/>
</dbReference>
<dbReference type="PATRIC" id="fig|1705578.3.peg.2666"/>
<keyword evidence="4" id="KW-1185">Reference proteome</keyword>
<dbReference type="Pfam" id="PF01187">
    <property type="entry name" value="MIF"/>
    <property type="match status" value="1"/>
</dbReference>
<name>A0A162LDG5_9CLOT</name>
<evidence type="ECO:0000313" key="4">
    <source>
        <dbReference type="Proteomes" id="UP000093694"/>
    </source>
</evidence>
<dbReference type="Proteomes" id="UP000093694">
    <property type="component" value="Unassembled WGS sequence"/>
</dbReference>
<comment type="caution">
    <text evidence="1">The sequence shown here is derived from an EMBL/GenBank/DDBJ whole genome shotgun (WGS) entry which is preliminary data.</text>
</comment>
<dbReference type="InterPro" id="IPR001398">
    <property type="entry name" value="Macrophage_inhib_fac"/>
</dbReference>
<dbReference type="InterPro" id="IPR014347">
    <property type="entry name" value="Tautomerase/MIF_sf"/>
</dbReference>
<reference evidence="2 4" key="2">
    <citation type="journal article" date="2016" name="Front. Microbiol.">
        <title>Industrial Acetogenic Biocatalysts: A Comparative Metabolic and Genomic Analysis.</title>
        <authorList>
            <person name="Bengelsdorf F."/>
            <person name="Poehlein A."/>
            <person name="Sonja S."/>
            <person name="Erz C."/>
            <person name="Hummel T."/>
            <person name="Hoffmeister S."/>
            <person name="Daniel R."/>
            <person name="Durre P."/>
        </authorList>
    </citation>
    <scope>NUCLEOTIDE SEQUENCE [LARGE SCALE GENOMIC DNA]</scope>
    <source>
        <strain evidence="2 4">PTA-10522</strain>
    </source>
</reference>
<organism evidence="1 3">
    <name type="scientific">Clostridium coskatii</name>
    <dbReference type="NCBI Taxonomy" id="1705578"/>
    <lineage>
        <taxon>Bacteria</taxon>
        <taxon>Bacillati</taxon>
        <taxon>Bacillota</taxon>
        <taxon>Clostridia</taxon>
        <taxon>Eubacteriales</taxon>
        <taxon>Clostridiaceae</taxon>
        <taxon>Clostridium</taxon>
    </lineage>
</organism>
<sequence length="116" mass="13508">MFMPYINSRLTVKLSYEQKKRIKSEMGKIISEIPGKSEKWLMVSFDDDKTIYFRGNKMEKAALVEVKICGTAERAYKSKVTDLICSFYESEFNIPKDSIYVIFSEISDWGFNGNLF</sequence>
<evidence type="ECO:0000313" key="3">
    <source>
        <dbReference type="Proteomes" id="UP000077384"/>
    </source>
</evidence>
<protein>
    <recommendedName>
        <fullName evidence="5">Macrophage migration inhibitory factor (MIF)</fullName>
    </recommendedName>
</protein>
<reference evidence="1 3" key="1">
    <citation type="journal article" date="2015" name="Biotechnol. Bioeng.">
        <title>Genome sequence and phenotypic characterization of Caulobacter segnis.</title>
        <authorList>
            <person name="Patel S."/>
            <person name="Fletcher B."/>
            <person name="Scott D.C."/>
            <person name="Ely B."/>
        </authorList>
    </citation>
    <scope>NUCLEOTIDE SEQUENCE [LARGE SCALE GENOMIC DNA]</scope>
    <source>
        <strain evidence="1 3">PS02</strain>
    </source>
</reference>